<evidence type="ECO:0000313" key="1">
    <source>
        <dbReference type="EMBL" id="APA00239.1"/>
    </source>
</evidence>
<dbReference type="Proteomes" id="UP000178198">
    <property type="component" value="Chromosome"/>
</dbReference>
<evidence type="ECO:0000313" key="2">
    <source>
        <dbReference type="Proteomes" id="UP000178198"/>
    </source>
</evidence>
<name>A0A1D9PCC3_9FLAO</name>
<organism evidence="1 2">
    <name type="scientific">Flavobacterium commune</name>
    <dbReference type="NCBI Taxonomy" id="1306519"/>
    <lineage>
        <taxon>Bacteria</taxon>
        <taxon>Pseudomonadati</taxon>
        <taxon>Bacteroidota</taxon>
        <taxon>Flavobacteriia</taxon>
        <taxon>Flavobacteriales</taxon>
        <taxon>Flavobacteriaceae</taxon>
        <taxon>Flavobacterium</taxon>
    </lineage>
</organism>
<dbReference type="EMBL" id="CP017774">
    <property type="protein sequence ID" value="APA00239.1"/>
    <property type="molecule type" value="Genomic_DNA"/>
</dbReference>
<sequence length="97" mass="11105">MKNRIEIDGTNDAVWNSDGARATWNIATLLTIKKDLKIGDSSLITLPTDNVDNIVNNVLGCLKFYIINFEENFTYTVNFNIIELTRIANNEYYKIDI</sequence>
<dbReference type="OrthoDB" id="1365339at2"/>
<accession>A0A1D9PCC3</accession>
<gene>
    <name evidence="1" type="ORF">BIW12_12825</name>
</gene>
<proteinExistence type="predicted"/>
<dbReference type="KEGG" id="fcm:BIW12_12825"/>
<dbReference type="AlphaFoldDB" id="A0A1D9PCC3"/>
<dbReference type="RefSeq" id="WP_071185477.1">
    <property type="nucleotide sequence ID" value="NZ_CP017774.1"/>
</dbReference>
<keyword evidence="2" id="KW-1185">Reference proteome</keyword>
<reference evidence="1 2" key="1">
    <citation type="submission" date="2016-10" db="EMBL/GenBank/DDBJ databases">
        <title>Complete Genome Sequence of Flavobacterium sp. PK15.</title>
        <authorList>
            <person name="Ekwe A."/>
            <person name="Kim S.B."/>
        </authorList>
    </citation>
    <scope>NUCLEOTIDE SEQUENCE [LARGE SCALE GENOMIC DNA]</scope>
    <source>
        <strain evidence="1 2">PK15</strain>
    </source>
</reference>
<protein>
    <submittedName>
        <fullName evidence="1">Uncharacterized protein</fullName>
    </submittedName>
</protein>